<dbReference type="GO" id="GO:0016787">
    <property type="term" value="F:hydrolase activity"/>
    <property type="evidence" value="ECO:0007669"/>
    <property type="project" value="UniProtKB-KW"/>
</dbReference>
<organism evidence="2 3">
    <name type="scientific">Exophiala xenobiotica</name>
    <dbReference type="NCBI Taxonomy" id="348802"/>
    <lineage>
        <taxon>Eukaryota</taxon>
        <taxon>Fungi</taxon>
        <taxon>Dikarya</taxon>
        <taxon>Ascomycota</taxon>
        <taxon>Pezizomycotina</taxon>
        <taxon>Eurotiomycetes</taxon>
        <taxon>Chaetothyriomycetidae</taxon>
        <taxon>Chaetothyriales</taxon>
        <taxon>Herpotrichiellaceae</taxon>
        <taxon>Exophiala</taxon>
    </lineage>
</organism>
<dbReference type="Gene3D" id="1.20.58.1700">
    <property type="match status" value="1"/>
</dbReference>
<dbReference type="AlphaFoldDB" id="A0A0D2ELE9"/>
<feature type="domain" description="Amidase" evidence="1">
    <location>
        <begin position="28"/>
        <end position="473"/>
    </location>
</feature>
<reference evidence="2 3" key="1">
    <citation type="submission" date="2015-01" db="EMBL/GenBank/DDBJ databases">
        <title>The Genome Sequence of Exophiala xenobiotica CBS118157.</title>
        <authorList>
            <consortium name="The Broad Institute Genomics Platform"/>
            <person name="Cuomo C."/>
            <person name="de Hoog S."/>
            <person name="Gorbushina A."/>
            <person name="Stielow B."/>
            <person name="Teixiera M."/>
            <person name="Abouelleil A."/>
            <person name="Chapman S.B."/>
            <person name="Priest M."/>
            <person name="Young S.K."/>
            <person name="Wortman J."/>
            <person name="Nusbaum C."/>
            <person name="Birren B."/>
        </authorList>
    </citation>
    <scope>NUCLEOTIDE SEQUENCE [LARGE SCALE GENOMIC DNA]</scope>
    <source>
        <strain evidence="2 3">CBS 118157</strain>
    </source>
</reference>
<name>A0A0D2ELE9_9EURO</name>
<evidence type="ECO:0000259" key="1">
    <source>
        <dbReference type="Pfam" id="PF01425"/>
    </source>
</evidence>
<dbReference type="EMBL" id="KN847319">
    <property type="protein sequence ID" value="KIW56273.1"/>
    <property type="molecule type" value="Genomic_DNA"/>
</dbReference>
<dbReference type="Gene3D" id="3.90.1300.10">
    <property type="entry name" value="Amidase signature (AS) domain"/>
    <property type="match status" value="1"/>
</dbReference>
<dbReference type="Pfam" id="PF01425">
    <property type="entry name" value="Amidase"/>
    <property type="match status" value="1"/>
</dbReference>
<gene>
    <name evidence="2" type="ORF">PV05_04943</name>
</gene>
<dbReference type="InterPro" id="IPR023631">
    <property type="entry name" value="Amidase_dom"/>
</dbReference>
<dbReference type="STRING" id="348802.A0A0D2ELE9"/>
<accession>A0A0D2ELE9</accession>
<dbReference type="SUPFAM" id="SSF75304">
    <property type="entry name" value="Amidase signature (AS) enzymes"/>
    <property type="match status" value="1"/>
</dbReference>
<protein>
    <submittedName>
        <fullName evidence="2">Allophanate hydrolase</fullName>
    </submittedName>
</protein>
<keyword evidence="2" id="KW-0378">Hydrolase</keyword>
<sequence length="485" mass="52033">MTFAIVDDLSVESLQSSYHNGTATPSDVVGSVYTRISDYPDQAIWITLIPKSDALTRARRLESQYPDPSSRPSLYGIPFSVKDSIDIADLPTTLACPSYAYTATSTAPVVQRLLAAGGILIGKANLDQFATGLNGTRSPYGIPRCVHDHEYISGGSSSGSVVSVAAGLVSFTVSTDTAGSTRVPAALNGVVGLKPTLGTISTVGLVPACKTADCVCVIAPTIDSTLKAYEVMHGYDEDDVYARDPQQLAILANQPALLSRSGASAENTYALPPQELVDSVLSPEYASVYGRFLSRLRLESTFKLANEFDYSPFAAANAMLYGSSIVAQRIVAFKDYIDSHGYEKLHPVTDDIFRASDGFSAVQAYQDIFELAKYRRLAAKQFSSSIGVENGGPDCGIDVLIVPSTATHPTVDEMLDDPIDLNKQLGSFTHFVNLLDLCAVAVPLKAHWTSKNGKKMPFSVTLISLPGRDGDLLELGRMIMEMRVD</sequence>
<dbReference type="PANTHER" id="PTHR11895">
    <property type="entry name" value="TRANSAMIDASE"/>
    <property type="match status" value="1"/>
</dbReference>
<dbReference type="GeneID" id="25326851"/>
<dbReference type="HOGENOM" id="CLU_009600_0_1_1"/>
<dbReference type="Proteomes" id="UP000054342">
    <property type="component" value="Unassembled WGS sequence"/>
</dbReference>
<dbReference type="OrthoDB" id="196847at2759"/>
<evidence type="ECO:0000313" key="2">
    <source>
        <dbReference type="EMBL" id="KIW56273.1"/>
    </source>
</evidence>
<keyword evidence="3" id="KW-1185">Reference proteome</keyword>
<proteinExistence type="predicted"/>
<dbReference type="InterPro" id="IPR000120">
    <property type="entry name" value="Amidase"/>
</dbReference>
<evidence type="ECO:0000313" key="3">
    <source>
        <dbReference type="Proteomes" id="UP000054342"/>
    </source>
</evidence>
<dbReference type="InterPro" id="IPR036928">
    <property type="entry name" value="AS_sf"/>
</dbReference>
<dbReference type="PANTHER" id="PTHR11895:SF169">
    <property type="entry name" value="GLUTAMYL-TRNA(GLN) AMIDOTRANSFERASE"/>
    <property type="match status" value="1"/>
</dbReference>
<dbReference type="RefSeq" id="XP_013316857.1">
    <property type="nucleotide sequence ID" value="XM_013461403.1"/>
</dbReference>